<keyword evidence="3" id="KW-1133">Transmembrane helix</keyword>
<dbReference type="RefSeq" id="WP_378140936.1">
    <property type="nucleotide sequence ID" value="NZ_JBHSEF010000011.1"/>
</dbReference>
<reference evidence="5" key="1">
    <citation type="journal article" date="2019" name="Int. J. Syst. Evol. Microbiol.">
        <title>The Global Catalogue of Microorganisms (GCM) 10K type strain sequencing project: providing services to taxonomists for standard genome sequencing and annotation.</title>
        <authorList>
            <consortium name="The Broad Institute Genomics Platform"/>
            <consortium name="The Broad Institute Genome Sequencing Center for Infectious Disease"/>
            <person name="Wu L."/>
            <person name="Ma J."/>
        </authorList>
    </citation>
    <scope>NUCLEOTIDE SEQUENCE [LARGE SCALE GENOMIC DNA]</scope>
    <source>
        <strain evidence="5">CCUG 50353</strain>
    </source>
</reference>
<comment type="similarity">
    <text evidence="1">Belongs to the GerABKA family.</text>
</comment>
<dbReference type="Pfam" id="PF03323">
    <property type="entry name" value="GerA"/>
    <property type="match status" value="1"/>
</dbReference>
<dbReference type="InterPro" id="IPR004995">
    <property type="entry name" value="Spore_Ger"/>
</dbReference>
<feature type="transmembrane region" description="Helical" evidence="3">
    <location>
        <begin position="165"/>
        <end position="187"/>
    </location>
</feature>
<evidence type="ECO:0000256" key="3">
    <source>
        <dbReference type="SAM" id="Phobius"/>
    </source>
</evidence>
<gene>
    <name evidence="4" type="ORF">ACFO0S_06170</name>
</gene>
<feature type="transmembrane region" description="Helical" evidence="3">
    <location>
        <begin position="246"/>
        <end position="272"/>
    </location>
</feature>
<keyword evidence="3" id="KW-0812">Transmembrane</keyword>
<dbReference type="EMBL" id="JBHSEF010000011">
    <property type="protein sequence ID" value="MFC4354667.1"/>
    <property type="molecule type" value="Genomic_DNA"/>
</dbReference>
<evidence type="ECO:0000256" key="2">
    <source>
        <dbReference type="ARBA" id="ARBA00023136"/>
    </source>
</evidence>
<evidence type="ECO:0000256" key="1">
    <source>
        <dbReference type="ARBA" id="ARBA00005278"/>
    </source>
</evidence>
<dbReference type="PANTHER" id="PTHR22550:SF5">
    <property type="entry name" value="LEUCINE ZIPPER PROTEIN 4"/>
    <property type="match status" value="1"/>
</dbReference>
<evidence type="ECO:0000313" key="5">
    <source>
        <dbReference type="Proteomes" id="UP001595733"/>
    </source>
</evidence>
<sequence>MDVQRKVSPVDTEYVVRGSHDGFVESLDTNKKLLQAKMRNPCLVMEDVKHGDLKWSTSTLIYLENQADKETVNLVRNRLKNLHSLLVFSAGQLAEELEDANKAFFPQLLMTERPDRVIAALAEGKVVVFTEGDPTAIIGPVSLFSFFDSPDDYSGRILIGSFYRLLRLGSFFTALFLPALYIAIISFHFEIFPLSLSQQVKTSVSSIPFRPIFEALILELMIELIREASIRLPRPIGQTIGIVGGLVIGDAIVSAGLASNLMIIVIASTTLATFVLPSVEMNTALRVLRFPLMIAASILGFFGLIIGSLLIFIHLMRSTSYGHPFFTPLLPFEPSKVGNVFFRLPHSQPHKLQKDHYANERTD</sequence>
<name>A0ABV8UTL7_9BACL</name>
<proteinExistence type="inferred from homology"/>
<feature type="transmembrane region" description="Helical" evidence="3">
    <location>
        <begin position="292"/>
        <end position="313"/>
    </location>
</feature>
<dbReference type="PANTHER" id="PTHR22550">
    <property type="entry name" value="SPORE GERMINATION PROTEIN"/>
    <property type="match status" value="1"/>
</dbReference>
<comment type="caution">
    <text evidence="4">The sequence shown here is derived from an EMBL/GenBank/DDBJ whole genome shotgun (WGS) entry which is preliminary data.</text>
</comment>
<dbReference type="InterPro" id="IPR050768">
    <property type="entry name" value="UPF0353/GerABKA_families"/>
</dbReference>
<dbReference type="Proteomes" id="UP001595733">
    <property type="component" value="Unassembled WGS sequence"/>
</dbReference>
<keyword evidence="5" id="KW-1185">Reference proteome</keyword>
<organism evidence="4 5">
    <name type="scientific">Chryseomicrobium palamuruense</name>
    <dbReference type="NCBI Taxonomy" id="682973"/>
    <lineage>
        <taxon>Bacteria</taxon>
        <taxon>Bacillati</taxon>
        <taxon>Bacillota</taxon>
        <taxon>Bacilli</taxon>
        <taxon>Bacillales</taxon>
        <taxon>Caryophanaceae</taxon>
        <taxon>Chryseomicrobium</taxon>
    </lineage>
</organism>
<evidence type="ECO:0000313" key="4">
    <source>
        <dbReference type="EMBL" id="MFC4354667.1"/>
    </source>
</evidence>
<accession>A0ABV8UTL7</accession>
<keyword evidence="2 3" id="KW-0472">Membrane</keyword>
<protein>
    <submittedName>
        <fullName evidence="4">Spore germination protein</fullName>
    </submittedName>
</protein>